<reference evidence="10" key="1">
    <citation type="journal article" date="2019" name="Science">
        <title>Mutation of a bHLH transcription factor allowed almond domestication.</title>
        <authorList>
            <person name="Sanchez-Perez R."/>
            <person name="Pavan S."/>
            <person name="Mazzeo R."/>
            <person name="Moldovan C."/>
            <person name="Aiese Cigliano R."/>
            <person name="Del Cueto J."/>
            <person name="Ricciardi F."/>
            <person name="Lotti C."/>
            <person name="Ricciardi L."/>
            <person name="Dicenta F."/>
            <person name="Lopez-Marques R.L."/>
            <person name="Lindberg Moller B."/>
        </authorList>
    </citation>
    <scope>NUCLEOTIDE SEQUENCE</scope>
</reference>
<evidence type="ECO:0000256" key="9">
    <source>
        <dbReference type="SAM" id="Phobius"/>
    </source>
</evidence>
<dbReference type="GO" id="GO:0005506">
    <property type="term" value="F:iron ion binding"/>
    <property type="evidence" value="ECO:0007669"/>
    <property type="project" value="InterPro"/>
</dbReference>
<feature type="binding site" description="axial binding residue" evidence="7">
    <location>
        <position position="461"/>
    </location>
    <ligand>
        <name>heme</name>
        <dbReference type="ChEBI" id="CHEBI:30413"/>
    </ligand>
    <ligandPart>
        <name>Fe</name>
        <dbReference type="ChEBI" id="CHEBI:18248"/>
    </ligandPart>
</feature>
<dbReference type="InterPro" id="IPR002401">
    <property type="entry name" value="Cyt_P450_E_grp-I"/>
</dbReference>
<dbReference type="SUPFAM" id="SSF48264">
    <property type="entry name" value="Cytochrome P450"/>
    <property type="match status" value="1"/>
</dbReference>
<evidence type="ECO:0000256" key="1">
    <source>
        <dbReference type="ARBA" id="ARBA00010617"/>
    </source>
</evidence>
<evidence type="ECO:0000256" key="3">
    <source>
        <dbReference type="ARBA" id="ARBA00022723"/>
    </source>
</evidence>
<dbReference type="InterPro" id="IPR001128">
    <property type="entry name" value="Cyt_P450"/>
</dbReference>
<keyword evidence="9" id="KW-0812">Transmembrane</keyword>
<dbReference type="PROSITE" id="PS00086">
    <property type="entry name" value="CYTOCHROME_P450"/>
    <property type="match status" value="1"/>
</dbReference>
<keyword evidence="9" id="KW-0472">Membrane</keyword>
<evidence type="ECO:0000256" key="6">
    <source>
        <dbReference type="ARBA" id="ARBA00023033"/>
    </source>
</evidence>
<evidence type="ECO:0000256" key="8">
    <source>
        <dbReference type="RuleBase" id="RU000461"/>
    </source>
</evidence>
<gene>
    <name evidence="10" type="ORF">Prudu_008504</name>
</gene>
<keyword evidence="9" id="KW-1133">Transmembrane helix</keyword>
<keyword evidence="4 8" id="KW-0560">Oxidoreductase</keyword>
<evidence type="ECO:0000256" key="2">
    <source>
        <dbReference type="ARBA" id="ARBA00022617"/>
    </source>
</evidence>
<dbReference type="PRINTS" id="PR00385">
    <property type="entry name" value="P450"/>
</dbReference>
<organism evidence="10">
    <name type="scientific">Prunus dulcis</name>
    <name type="common">Almond</name>
    <name type="synonym">Amygdalus dulcis</name>
    <dbReference type="NCBI Taxonomy" id="3755"/>
    <lineage>
        <taxon>Eukaryota</taxon>
        <taxon>Viridiplantae</taxon>
        <taxon>Streptophyta</taxon>
        <taxon>Embryophyta</taxon>
        <taxon>Tracheophyta</taxon>
        <taxon>Spermatophyta</taxon>
        <taxon>Magnoliopsida</taxon>
        <taxon>eudicotyledons</taxon>
        <taxon>Gunneridae</taxon>
        <taxon>Pentapetalae</taxon>
        <taxon>rosids</taxon>
        <taxon>fabids</taxon>
        <taxon>Rosales</taxon>
        <taxon>Rosaceae</taxon>
        <taxon>Amygdaloideae</taxon>
        <taxon>Amygdaleae</taxon>
        <taxon>Prunus</taxon>
    </lineage>
</organism>
<dbReference type="GO" id="GO:0004497">
    <property type="term" value="F:monooxygenase activity"/>
    <property type="evidence" value="ECO:0007669"/>
    <property type="project" value="UniProtKB-KW"/>
</dbReference>
<comment type="similarity">
    <text evidence="1 8">Belongs to the cytochrome P450 family.</text>
</comment>
<sequence>MELYLPCLNTAIAGILAILVFFYFIIKISSSGAKAKSLKPPKVEGGWPLLGHLDLFGGSQLPHIALASLAGKYGPIFTVKIGIHSALVISTWEAAKDCFTTNDIAVSSRPARLGIKHLSYNYAMFGFSPYGTYWREIRKLTSLELLSNRRLELLRNVRASEVEMSLKELYTLWSNRKEGPGELLVDMKQWFGGLTLNVIFRMIARKRCFMNGDLSEEKEARRWQKAMGEFFHFLGLFLLGDAVPWLSWLDLGGQQKAMKRTAKELDSILAEWLEEHKQKRTKGKDQDFIDVMLSAIDGANVAGFDADTVIKATCLTMISGGSDTTMVTLTWALSLLLNNRQVLKKVYEELDQHVGKSRLLNESDINNLVYLSATIKEAMRLCPPGPLSVQREFREDCTVEGYQVPKGTWLLVNLWKIQTDPRVWADPMEFKPERFLTTHKDVDVRGQQFELMPFGTGRRVCPGISLGLQTTLLTLASFLHSFEVTTRGNAAVDMTGSPGLTNRKLTPLDVLIKPRLSPHLYE</sequence>
<dbReference type="PANTHER" id="PTHR47947:SF38">
    <property type="entry name" value="CYTOCHROME P450 CYP82D47-LIKE"/>
    <property type="match status" value="1"/>
</dbReference>
<dbReference type="Pfam" id="PF00067">
    <property type="entry name" value="p450"/>
    <property type="match status" value="1"/>
</dbReference>
<dbReference type="AlphaFoldDB" id="A0A4Y1R4P6"/>
<comment type="cofactor">
    <cofactor evidence="7">
        <name>heme</name>
        <dbReference type="ChEBI" id="CHEBI:30413"/>
    </cofactor>
</comment>
<dbReference type="GO" id="GO:0020037">
    <property type="term" value="F:heme binding"/>
    <property type="evidence" value="ECO:0007669"/>
    <property type="project" value="InterPro"/>
</dbReference>
<dbReference type="EMBL" id="AP019299">
    <property type="protein sequence ID" value="BBG98967.1"/>
    <property type="molecule type" value="Genomic_DNA"/>
</dbReference>
<evidence type="ECO:0000256" key="7">
    <source>
        <dbReference type="PIRSR" id="PIRSR602401-1"/>
    </source>
</evidence>
<protein>
    <submittedName>
        <fullName evidence="10">Cytochrome P450, family 82, subfamily C, polypeptide 4</fullName>
    </submittedName>
</protein>
<dbReference type="FunFam" id="1.10.630.10:FF:000026">
    <property type="entry name" value="Cytochrome P450 82C4"/>
    <property type="match status" value="1"/>
</dbReference>
<feature type="transmembrane region" description="Helical" evidence="9">
    <location>
        <begin position="6"/>
        <end position="26"/>
    </location>
</feature>
<dbReference type="InterPro" id="IPR017972">
    <property type="entry name" value="Cyt_P450_CS"/>
</dbReference>
<keyword evidence="5 7" id="KW-0408">Iron</keyword>
<feature type="transmembrane region" description="Helical" evidence="9">
    <location>
        <begin position="230"/>
        <end position="249"/>
    </location>
</feature>
<evidence type="ECO:0000313" key="10">
    <source>
        <dbReference type="EMBL" id="BBG98967.1"/>
    </source>
</evidence>
<dbReference type="PRINTS" id="PR00463">
    <property type="entry name" value="EP450I"/>
</dbReference>
<name>A0A4Y1R4P6_PRUDU</name>
<dbReference type="InterPro" id="IPR036396">
    <property type="entry name" value="Cyt_P450_sf"/>
</dbReference>
<dbReference type="CDD" id="cd20654">
    <property type="entry name" value="CYP82"/>
    <property type="match status" value="1"/>
</dbReference>
<keyword evidence="3 7" id="KW-0479">Metal-binding</keyword>
<keyword evidence="6 8" id="KW-0503">Monooxygenase</keyword>
<dbReference type="PANTHER" id="PTHR47947">
    <property type="entry name" value="CYTOCHROME P450 82C3-RELATED"/>
    <property type="match status" value="1"/>
</dbReference>
<evidence type="ECO:0000256" key="5">
    <source>
        <dbReference type="ARBA" id="ARBA00023004"/>
    </source>
</evidence>
<dbReference type="InterPro" id="IPR050651">
    <property type="entry name" value="Plant_Cytochrome_P450_Monoox"/>
</dbReference>
<keyword evidence="2 7" id="KW-0349">Heme</keyword>
<proteinExistence type="inferred from homology"/>
<dbReference type="Gene3D" id="1.10.630.10">
    <property type="entry name" value="Cytochrome P450"/>
    <property type="match status" value="1"/>
</dbReference>
<evidence type="ECO:0000256" key="4">
    <source>
        <dbReference type="ARBA" id="ARBA00023002"/>
    </source>
</evidence>
<dbReference type="GO" id="GO:0016705">
    <property type="term" value="F:oxidoreductase activity, acting on paired donors, with incorporation or reduction of molecular oxygen"/>
    <property type="evidence" value="ECO:0007669"/>
    <property type="project" value="InterPro"/>
</dbReference>
<accession>A0A4Y1R4P6</accession>